<keyword evidence="2" id="KW-0328">Glycosyltransferase</keyword>
<dbReference type="InterPro" id="IPR001173">
    <property type="entry name" value="Glyco_trans_2-like"/>
</dbReference>
<evidence type="ECO:0000313" key="3">
    <source>
        <dbReference type="Proteomes" id="UP001327093"/>
    </source>
</evidence>
<proteinExistence type="predicted"/>
<dbReference type="RefSeq" id="WP_324267482.1">
    <property type="nucleotide sequence ID" value="NZ_JAWLNX010000016.1"/>
</dbReference>
<reference evidence="2 3" key="1">
    <citation type="submission" date="2023-10" db="EMBL/GenBank/DDBJ databases">
        <title>Saccharopolyspora sp. nov., isolated from mangrove soil.</title>
        <authorList>
            <person name="Lu Y."/>
            <person name="Liu W."/>
        </authorList>
    </citation>
    <scope>NUCLEOTIDE SEQUENCE [LARGE SCALE GENOMIC DNA]</scope>
    <source>
        <strain evidence="2 3">S2-29</strain>
    </source>
</reference>
<organism evidence="2 3">
    <name type="scientific">Saccharopolyspora mangrovi</name>
    <dbReference type="NCBI Taxonomy" id="3082379"/>
    <lineage>
        <taxon>Bacteria</taxon>
        <taxon>Bacillati</taxon>
        <taxon>Actinomycetota</taxon>
        <taxon>Actinomycetes</taxon>
        <taxon>Pseudonocardiales</taxon>
        <taxon>Pseudonocardiaceae</taxon>
        <taxon>Saccharopolyspora</taxon>
    </lineage>
</organism>
<feature type="domain" description="Glycosyltransferase 2-like" evidence="1">
    <location>
        <begin position="21"/>
        <end position="130"/>
    </location>
</feature>
<dbReference type="EMBL" id="JAWLNX010000016">
    <property type="protein sequence ID" value="MEB3369996.1"/>
    <property type="molecule type" value="Genomic_DNA"/>
</dbReference>
<dbReference type="GO" id="GO:0016757">
    <property type="term" value="F:glycosyltransferase activity"/>
    <property type="evidence" value="ECO:0007669"/>
    <property type="project" value="UniProtKB-KW"/>
</dbReference>
<name>A0ABU6AEM3_9PSEU</name>
<evidence type="ECO:0000259" key="1">
    <source>
        <dbReference type="Pfam" id="PF00535"/>
    </source>
</evidence>
<dbReference type="InterPro" id="IPR029044">
    <property type="entry name" value="Nucleotide-diphossugar_trans"/>
</dbReference>
<dbReference type="SUPFAM" id="SSF53448">
    <property type="entry name" value="Nucleotide-diphospho-sugar transferases"/>
    <property type="match status" value="1"/>
</dbReference>
<dbReference type="Pfam" id="PF00535">
    <property type="entry name" value="Glycos_transf_2"/>
    <property type="match status" value="1"/>
</dbReference>
<keyword evidence="2" id="KW-0808">Transferase</keyword>
<dbReference type="PANTHER" id="PTHR43179">
    <property type="entry name" value="RHAMNOSYLTRANSFERASE WBBL"/>
    <property type="match status" value="1"/>
</dbReference>
<comment type="caution">
    <text evidence="2">The sequence shown here is derived from an EMBL/GenBank/DDBJ whole genome shotgun (WGS) entry which is preliminary data.</text>
</comment>
<dbReference type="Proteomes" id="UP001327093">
    <property type="component" value="Unassembled WGS sequence"/>
</dbReference>
<protein>
    <submittedName>
        <fullName evidence="2">Glycosyltransferase family 2 protein</fullName>
        <ecNumber evidence="2">2.4.-.-</ecNumber>
    </submittedName>
</protein>
<dbReference type="CDD" id="cd04186">
    <property type="entry name" value="GT_2_like_c"/>
    <property type="match status" value="1"/>
</dbReference>
<keyword evidence="3" id="KW-1185">Reference proteome</keyword>
<sequence>MTIERRDDRHRPATDGLDATAIVVTYNSRDHVTPCLAALTRAGVLARVVDNASTDGTGALIAAHFPGVSMVLNPVNMGFAAAVNQALSAVDTDIVLLVNPDCVLPEPTAHALVHTLRTHPDVGVVGPRLMDAEGRIAISAHPFESLTSLLASRFGGGLVPVSVRRLLCGENRRRTYDACRQVDTPVTVDWLSGACLAVRTELLRQLGGLDEQYFMYYEDEELCLRAWRHGARVLHLPTVHATHLGGASSNDPAWLWPHLYRSLLRFFSRHRHRSYPAARAAVLLRSLIGIGLSLVRMPWNSGIARSRACAWARVARIALTASVRQ</sequence>
<dbReference type="PANTHER" id="PTHR43179:SF7">
    <property type="entry name" value="RHAMNOSYLTRANSFERASE WBBL"/>
    <property type="match status" value="1"/>
</dbReference>
<accession>A0ABU6AEM3</accession>
<dbReference type="EC" id="2.4.-.-" evidence="2"/>
<dbReference type="Gene3D" id="3.90.550.10">
    <property type="entry name" value="Spore Coat Polysaccharide Biosynthesis Protein SpsA, Chain A"/>
    <property type="match status" value="1"/>
</dbReference>
<gene>
    <name evidence="2" type="ORF">R4I43_21535</name>
</gene>
<evidence type="ECO:0000313" key="2">
    <source>
        <dbReference type="EMBL" id="MEB3369996.1"/>
    </source>
</evidence>